<feature type="signal peptide" evidence="5">
    <location>
        <begin position="1"/>
        <end position="18"/>
    </location>
</feature>
<dbReference type="InterPro" id="IPR026891">
    <property type="entry name" value="Fn3-like"/>
</dbReference>
<dbReference type="Gene3D" id="3.20.20.300">
    <property type="entry name" value="Glycoside hydrolase, family 3, N-terminal domain"/>
    <property type="match status" value="2"/>
</dbReference>
<dbReference type="InterPro" id="IPR002772">
    <property type="entry name" value="Glyco_hydro_3_C"/>
</dbReference>
<feature type="chain" id="PRO_5012366479" description="Exo-alpha-(1-&gt;6)-L-arabinopyranosidase" evidence="5">
    <location>
        <begin position="19"/>
        <end position="744"/>
    </location>
</feature>
<dbReference type="InterPro" id="IPR036962">
    <property type="entry name" value="Glyco_hydro_3_N_sf"/>
</dbReference>
<protein>
    <recommendedName>
        <fullName evidence="4">Exo-alpha-(1-&gt;6)-L-arabinopyranosidase</fullName>
    </recommendedName>
</protein>
<dbReference type="InterPro" id="IPR017853">
    <property type="entry name" value="GH"/>
</dbReference>
<dbReference type="RefSeq" id="WP_073709725.1">
    <property type="nucleotide sequence ID" value="NZ_MQSV01000006.1"/>
</dbReference>
<comment type="similarity">
    <text evidence="1">Belongs to the glycosyl hydrolase 3 family.</text>
</comment>
<organism evidence="7 8">
    <name type="scientific">Boudabousia liubingyangii</name>
    <dbReference type="NCBI Taxonomy" id="1921764"/>
    <lineage>
        <taxon>Bacteria</taxon>
        <taxon>Bacillati</taxon>
        <taxon>Actinomycetota</taxon>
        <taxon>Actinomycetes</taxon>
        <taxon>Actinomycetales</taxon>
        <taxon>Actinomycetaceae</taxon>
        <taxon>Boudabousia</taxon>
    </lineage>
</organism>
<dbReference type="AlphaFoldDB" id="A0A1Q5PJP4"/>
<dbReference type="GO" id="GO:0009251">
    <property type="term" value="P:glucan catabolic process"/>
    <property type="evidence" value="ECO:0007669"/>
    <property type="project" value="TreeGrafter"/>
</dbReference>
<comment type="function">
    <text evidence="3">Catalyzes the hydrolysis of a non-reducing terminal alpha-L-arabinopyranosidic linkage in ginsenoside Rb2 (alpha-L-arabinopyranosyl-(1-&gt;6)-alpha-D-glucopyranosyl) to release alpha-D-glucopyranosyl (Rd). It is not able to hydrolyze alpha-L-arabinofuranosyl-(1-&gt;6)-alpha-D-glucopyranosyl (Rc).</text>
</comment>
<proteinExistence type="inferred from homology"/>
<evidence type="ECO:0000256" key="4">
    <source>
        <dbReference type="ARBA" id="ARBA00074219"/>
    </source>
</evidence>
<keyword evidence="5" id="KW-0732">Signal</keyword>
<dbReference type="PRINTS" id="PR00133">
    <property type="entry name" value="GLHYDRLASE3"/>
</dbReference>
<feature type="domain" description="Fibronectin type III-like" evidence="6">
    <location>
        <begin position="661"/>
        <end position="732"/>
    </location>
</feature>
<dbReference type="Pfam" id="PF14310">
    <property type="entry name" value="Fn3-like"/>
    <property type="match status" value="1"/>
</dbReference>
<evidence type="ECO:0000313" key="7">
    <source>
        <dbReference type="EMBL" id="OKL46129.1"/>
    </source>
</evidence>
<dbReference type="PANTHER" id="PTHR42715">
    <property type="entry name" value="BETA-GLUCOSIDASE"/>
    <property type="match status" value="1"/>
</dbReference>
<dbReference type="InterPro" id="IPR001764">
    <property type="entry name" value="Glyco_hydro_3_N"/>
</dbReference>
<dbReference type="EMBL" id="MQSV01000006">
    <property type="protein sequence ID" value="OKL46129.1"/>
    <property type="molecule type" value="Genomic_DNA"/>
</dbReference>
<evidence type="ECO:0000256" key="2">
    <source>
        <dbReference type="ARBA" id="ARBA00022801"/>
    </source>
</evidence>
<dbReference type="InterPro" id="IPR036881">
    <property type="entry name" value="Glyco_hydro_3_C_sf"/>
</dbReference>
<dbReference type="InterPro" id="IPR013783">
    <property type="entry name" value="Ig-like_fold"/>
</dbReference>
<dbReference type="PANTHER" id="PTHR42715:SF10">
    <property type="entry name" value="BETA-GLUCOSIDASE"/>
    <property type="match status" value="1"/>
</dbReference>
<comment type="caution">
    <text evidence="7">The sequence shown here is derived from an EMBL/GenBank/DDBJ whole genome shotgun (WGS) entry which is preliminary data.</text>
</comment>
<gene>
    <name evidence="7" type="ORF">BSR29_07690</name>
</gene>
<dbReference type="SMART" id="SM01217">
    <property type="entry name" value="Fn3_like"/>
    <property type="match status" value="1"/>
</dbReference>
<dbReference type="Proteomes" id="UP000186785">
    <property type="component" value="Unassembled WGS sequence"/>
</dbReference>
<evidence type="ECO:0000256" key="3">
    <source>
        <dbReference type="ARBA" id="ARBA00058905"/>
    </source>
</evidence>
<dbReference type="FunFam" id="2.60.40.10:FF:000495">
    <property type="entry name" value="Periplasmic beta-glucosidase"/>
    <property type="match status" value="1"/>
</dbReference>
<keyword evidence="2" id="KW-0378">Hydrolase</keyword>
<reference evidence="7 8" key="1">
    <citation type="submission" date="2016-11" db="EMBL/GenBank/DDBJ databases">
        <title>Actinomyces gypaetusis sp. nov. isolated from the vulture Gypaetus barbatus in Qinghai Tibet Plateau China.</title>
        <authorList>
            <person name="Meng X."/>
        </authorList>
    </citation>
    <scope>NUCLEOTIDE SEQUENCE [LARGE SCALE GENOMIC DNA]</scope>
    <source>
        <strain evidence="7 8">VUL4_2</strain>
    </source>
</reference>
<evidence type="ECO:0000256" key="1">
    <source>
        <dbReference type="ARBA" id="ARBA00005336"/>
    </source>
</evidence>
<accession>A0A1Q5PJP4</accession>
<sequence length="744" mass="80742">MTLASTGALLFSAQPALASGTIPESSPSTPANSLAETYSNTYIQAPTYQASAEEIKKWPWLDSSLTPEARAELLVNAMNEDQLIHMLHGYSSLTGIRLKPGGPPSIGYIRPIPELRVPALVMSDGPSGLRNGEPATALPAPITQAASFNRELAQEYGKTIAQDSADRGQDLIFGPGFNLARNPQAGRTFEYFGEDPFLSGTIAAHNVRGLQSAGIMATLKHYVANNQETNRTQNNSQMDQRTLHEIYEMPFRYAIRESQPAAVMCAYNKINGDTACGSKKTLVDDLRGLHKFGGFVVTDYPAAWSPLDIKNGLNVELPGGFWTSKAKITRAVAKGQMTWDEIRGRVRETLTQMFRFGLFDHPWDEKLNDRQRDIKPVDAERGNQVAQRAVEEGAVLLKNDGILPLGKTFEGKPVKRVLVVGSGAKKPMSGGGSSNVTSPVSSDSAIDALAKRLGKDVQIDYKSQWDPVGIKKAAAKADYVLVFATQISTELIDRPNLDFLPHMNNAVKAAAAGNPNTVVVVQAGGPVLMPWLNDVRGVLDVFYPGQAAGEATVRLLTGEVNPSGRLPQTFPATNSQFPANTRAQFPGAKLGFEARYTEGIMMGYRWYTTMGQKPAFPFGYGLSYTTFEVSEPTLAASSGQADQPVTVSVQVKNTGERAGAVAPQVYVKKPSVRGIQTPVRELVAFDKVTLQPGESKTLTMKVDPMQLSVWNDSTKQYQVTPGKYRFVSGLNVEEVKGNATYTVR</sequence>
<dbReference type="SUPFAM" id="SSF51445">
    <property type="entry name" value="(Trans)glycosidases"/>
    <property type="match status" value="1"/>
</dbReference>
<dbReference type="Gene3D" id="2.60.40.10">
    <property type="entry name" value="Immunoglobulins"/>
    <property type="match status" value="1"/>
</dbReference>
<evidence type="ECO:0000313" key="8">
    <source>
        <dbReference type="Proteomes" id="UP000186785"/>
    </source>
</evidence>
<dbReference type="GO" id="GO:0008422">
    <property type="term" value="F:beta-glucosidase activity"/>
    <property type="evidence" value="ECO:0007669"/>
    <property type="project" value="UniProtKB-ARBA"/>
</dbReference>
<evidence type="ECO:0000256" key="5">
    <source>
        <dbReference type="SAM" id="SignalP"/>
    </source>
</evidence>
<keyword evidence="8" id="KW-1185">Reference proteome</keyword>
<dbReference type="Pfam" id="PF01915">
    <property type="entry name" value="Glyco_hydro_3_C"/>
    <property type="match status" value="1"/>
</dbReference>
<dbReference type="Pfam" id="PF00933">
    <property type="entry name" value="Glyco_hydro_3"/>
    <property type="match status" value="1"/>
</dbReference>
<dbReference type="InterPro" id="IPR050288">
    <property type="entry name" value="Cellulose_deg_GH3"/>
</dbReference>
<dbReference type="STRING" id="1921764.BSR28_06970"/>
<dbReference type="Gene3D" id="3.40.50.1700">
    <property type="entry name" value="Glycoside hydrolase family 3 C-terminal domain"/>
    <property type="match status" value="2"/>
</dbReference>
<evidence type="ECO:0000259" key="6">
    <source>
        <dbReference type="SMART" id="SM01217"/>
    </source>
</evidence>
<name>A0A1Q5PJP4_9ACTO</name>
<dbReference type="SUPFAM" id="SSF52279">
    <property type="entry name" value="Beta-D-glucan exohydrolase, C-terminal domain"/>
    <property type="match status" value="1"/>
</dbReference>